<dbReference type="PANTHER" id="PTHR35004:SF7">
    <property type="entry name" value="INTEGRASE PROTEIN"/>
    <property type="match status" value="1"/>
</dbReference>
<dbReference type="GO" id="GO:0003677">
    <property type="term" value="F:DNA binding"/>
    <property type="evidence" value="ECO:0007669"/>
    <property type="project" value="InterPro"/>
</dbReference>
<evidence type="ECO:0000256" key="1">
    <source>
        <dbReference type="ARBA" id="ARBA00009277"/>
    </source>
</evidence>
<dbReference type="AlphaFoldDB" id="A0A554X170"/>
<dbReference type="Pfam" id="PF00665">
    <property type="entry name" value="rve"/>
    <property type="match status" value="1"/>
</dbReference>
<comment type="similarity">
    <text evidence="1">Belongs to the transposase IS21/IS408/IS1162 family.</text>
</comment>
<dbReference type="GO" id="GO:0015074">
    <property type="term" value="P:DNA integration"/>
    <property type="evidence" value="ECO:0007669"/>
    <property type="project" value="InterPro"/>
</dbReference>
<dbReference type="GO" id="GO:0000150">
    <property type="term" value="F:DNA strand exchange activity"/>
    <property type="evidence" value="ECO:0007669"/>
    <property type="project" value="InterPro"/>
</dbReference>
<dbReference type="Gene3D" id="3.30.420.10">
    <property type="entry name" value="Ribonuclease H-like superfamily/Ribonuclease H"/>
    <property type="match status" value="1"/>
</dbReference>
<feature type="domain" description="Integrase catalytic" evidence="2">
    <location>
        <begin position="113"/>
        <end position="289"/>
    </location>
</feature>
<reference evidence="3 4" key="1">
    <citation type="submission" date="2019-07" db="EMBL/GenBank/DDBJ databases">
        <title>Tepidimonas charontis SPSP-6 draft genome.</title>
        <authorList>
            <person name="Da Costa M.S."/>
            <person name="Froufe H.J.C."/>
            <person name="Egas C."/>
            <person name="Albuquerque L."/>
        </authorList>
    </citation>
    <scope>NUCLEOTIDE SEQUENCE [LARGE SCALE GENOMIC DNA]</scope>
    <source>
        <strain evidence="3 4">SPSP-6</strain>
    </source>
</reference>
<dbReference type="Proteomes" id="UP000318294">
    <property type="component" value="Unassembled WGS sequence"/>
</dbReference>
<dbReference type="InterPro" id="IPR006120">
    <property type="entry name" value="Resolvase_HTH_dom"/>
</dbReference>
<dbReference type="Pfam" id="PF22483">
    <property type="entry name" value="Mu-transpos_C_2"/>
    <property type="match status" value="1"/>
</dbReference>
<organism evidence="3 4">
    <name type="scientific">Tepidimonas charontis</name>
    <dbReference type="NCBI Taxonomy" id="2267262"/>
    <lineage>
        <taxon>Bacteria</taxon>
        <taxon>Pseudomonadati</taxon>
        <taxon>Pseudomonadota</taxon>
        <taxon>Betaproteobacteria</taxon>
        <taxon>Burkholderiales</taxon>
        <taxon>Tepidimonas</taxon>
    </lineage>
</organism>
<accession>A0A554X170</accession>
<gene>
    <name evidence="3" type="ORF">Tchar_02558</name>
</gene>
<comment type="caution">
    <text evidence="3">The sequence shown here is derived from an EMBL/GenBank/DDBJ whole genome shotgun (WGS) entry which is preliminary data.</text>
</comment>
<evidence type="ECO:0000313" key="4">
    <source>
        <dbReference type="Proteomes" id="UP000318294"/>
    </source>
</evidence>
<evidence type="ECO:0000313" key="3">
    <source>
        <dbReference type="EMBL" id="TSE29587.1"/>
    </source>
</evidence>
<dbReference type="InterPro" id="IPR054353">
    <property type="entry name" value="IstA-like_C"/>
</dbReference>
<proteinExistence type="inferred from homology"/>
<evidence type="ECO:0000259" key="2">
    <source>
        <dbReference type="PROSITE" id="PS50994"/>
    </source>
</evidence>
<dbReference type="InterPro" id="IPR001584">
    <property type="entry name" value="Integrase_cat-core"/>
</dbReference>
<dbReference type="InterPro" id="IPR036397">
    <property type="entry name" value="RNaseH_sf"/>
</dbReference>
<dbReference type="EMBL" id="VJON01000065">
    <property type="protein sequence ID" value="TSE29587.1"/>
    <property type="molecule type" value="Genomic_DNA"/>
</dbReference>
<name>A0A554X170_9BURK</name>
<keyword evidence="4" id="KW-1185">Reference proteome</keyword>
<dbReference type="SUPFAM" id="SSF53098">
    <property type="entry name" value="Ribonuclease H-like"/>
    <property type="match status" value="1"/>
</dbReference>
<dbReference type="InterPro" id="IPR012337">
    <property type="entry name" value="RNaseH-like_sf"/>
</dbReference>
<dbReference type="PANTHER" id="PTHR35004">
    <property type="entry name" value="TRANSPOSASE RV3428C-RELATED"/>
    <property type="match status" value="1"/>
</dbReference>
<dbReference type="NCBIfam" id="NF033546">
    <property type="entry name" value="transpos_IS21"/>
    <property type="match status" value="1"/>
</dbReference>
<dbReference type="PROSITE" id="PS50994">
    <property type="entry name" value="INTEGRASE"/>
    <property type="match status" value="1"/>
</dbReference>
<dbReference type="Pfam" id="PF02796">
    <property type="entry name" value="HTH_7"/>
    <property type="match status" value="1"/>
</dbReference>
<sequence length="430" mass="47434">MQEPETIQQMLALHTLGWGAKRIAKELEVARNTVKRYVAAGGYVPYQSPVRPGKLAGLEDWLKGQFLQHRGNCDVVRQELARLHGRIVSLRTVERACRPYRAELAARARATLRFETPPGKQMKIDFGVATVEIGGRMSPVHLFVATLGYSRLGYVAAFTHERQSAWFAGMEGAFAHFGGIPREVLMDNARPLVERHNVQSREVVFNERLNAFARHWGFTPKACAPYRPRTKGKDENGVGYVKKNALAGRTFASWDALEAHLAQWQREVADVRTHGSTGEAPRTRFEREERAALAPLNGRPPYAQARELRRIVSSEACVEVDTHRYSVPWRLIGESVSVRVEGEGLSVSHAGKIVARHEVLQGTRGRSIDPAHFDGLVGRAFAPAPRPGPQAPQGMPTPPMAATGGLVRIPLGGELARPLAEYEAITGGAF</sequence>
<protein>
    <submittedName>
        <fullName evidence="3">Integrase core domain protein</fullName>
    </submittedName>
</protein>